<keyword evidence="2" id="KW-0503">Monooxygenase</keyword>
<dbReference type="SUPFAM" id="SSF54909">
    <property type="entry name" value="Dimeric alpha+beta barrel"/>
    <property type="match status" value="1"/>
</dbReference>
<reference evidence="2" key="2">
    <citation type="journal article" date="2021" name="PeerJ">
        <title>Extensive microbial diversity within the chicken gut microbiome revealed by metagenomics and culture.</title>
        <authorList>
            <person name="Gilroy R."/>
            <person name="Ravi A."/>
            <person name="Getino M."/>
            <person name="Pursley I."/>
            <person name="Horton D.L."/>
            <person name="Alikhan N.F."/>
            <person name="Baker D."/>
            <person name="Gharbi K."/>
            <person name="Hall N."/>
            <person name="Watson M."/>
            <person name="Adriaenssens E.M."/>
            <person name="Foster-Nyarko E."/>
            <person name="Jarju S."/>
            <person name="Secka A."/>
            <person name="Antonio M."/>
            <person name="Oren A."/>
            <person name="Chaudhuri R.R."/>
            <person name="La Ragione R."/>
            <person name="Hildebrand F."/>
            <person name="Pallen M.J."/>
        </authorList>
    </citation>
    <scope>NUCLEOTIDE SEQUENCE</scope>
    <source>
        <strain evidence="2">CHK158-818</strain>
    </source>
</reference>
<proteinExistence type="predicted"/>
<dbReference type="PANTHER" id="PTHR33336:SF15">
    <property type="entry name" value="ABM DOMAIN-CONTAINING PROTEIN"/>
    <property type="match status" value="1"/>
</dbReference>
<reference evidence="2" key="1">
    <citation type="submission" date="2020-10" db="EMBL/GenBank/DDBJ databases">
        <authorList>
            <person name="Gilroy R."/>
        </authorList>
    </citation>
    <scope>NUCLEOTIDE SEQUENCE</scope>
    <source>
        <strain evidence="2">CHK158-818</strain>
    </source>
</reference>
<dbReference type="Gene3D" id="3.30.70.100">
    <property type="match status" value="1"/>
</dbReference>
<accession>A0A9D1M6X3</accession>
<comment type="caution">
    <text evidence="2">The sequence shown here is derived from an EMBL/GenBank/DDBJ whole genome shotgun (WGS) entry which is preliminary data.</text>
</comment>
<evidence type="ECO:0000313" key="2">
    <source>
        <dbReference type="EMBL" id="HIU54781.1"/>
    </source>
</evidence>
<feature type="domain" description="ABM" evidence="1">
    <location>
        <begin position="1"/>
        <end position="88"/>
    </location>
</feature>
<evidence type="ECO:0000313" key="3">
    <source>
        <dbReference type="Proteomes" id="UP000824112"/>
    </source>
</evidence>
<dbReference type="InterPro" id="IPR007138">
    <property type="entry name" value="ABM_dom"/>
</dbReference>
<name>A0A9D1M6X3_9BACT</name>
<dbReference type="Pfam" id="PF03992">
    <property type="entry name" value="ABM"/>
    <property type="match status" value="1"/>
</dbReference>
<gene>
    <name evidence="2" type="ORF">IAB03_03120</name>
</gene>
<dbReference type="InterPro" id="IPR011008">
    <property type="entry name" value="Dimeric_a/b-barrel"/>
</dbReference>
<dbReference type="EMBL" id="DVNA01000069">
    <property type="protein sequence ID" value="HIU54781.1"/>
    <property type="molecule type" value="Genomic_DNA"/>
</dbReference>
<dbReference type="PROSITE" id="PS51725">
    <property type="entry name" value="ABM"/>
    <property type="match status" value="1"/>
</dbReference>
<dbReference type="PANTHER" id="PTHR33336">
    <property type="entry name" value="QUINOL MONOOXYGENASE YGIN-RELATED"/>
    <property type="match status" value="1"/>
</dbReference>
<dbReference type="InterPro" id="IPR050744">
    <property type="entry name" value="AI-2_Isomerase_LsrG"/>
</dbReference>
<evidence type="ECO:0000259" key="1">
    <source>
        <dbReference type="PROSITE" id="PS51725"/>
    </source>
</evidence>
<organism evidence="2 3">
    <name type="scientific">Candidatus Gallibacteroides avistercoris</name>
    <dbReference type="NCBI Taxonomy" id="2840833"/>
    <lineage>
        <taxon>Bacteria</taxon>
        <taxon>Pseudomonadati</taxon>
        <taxon>Bacteroidota</taxon>
        <taxon>Bacteroidia</taxon>
        <taxon>Bacteroidales</taxon>
        <taxon>Bacteroidaceae</taxon>
        <taxon>Bacteroidaceae incertae sedis</taxon>
        <taxon>Candidatus Gallibacteroides</taxon>
    </lineage>
</organism>
<sequence>MHITYKIKPDRVADFKRAFDRCAVETLKEPGCLKYEIYQSYNDTTLFFLLEKWQHKQAHQKHSQTEHLKAYFKAIEGAFDQGGSFELLRIPPAIEAK</sequence>
<keyword evidence="2" id="KW-0560">Oxidoreductase</keyword>
<dbReference type="Proteomes" id="UP000824112">
    <property type="component" value="Unassembled WGS sequence"/>
</dbReference>
<dbReference type="GO" id="GO:0004497">
    <property type="term" value="F:monooxygenase activity"/>
    <property type="evidence" value="ECO:0007669"/>
    <property type="project" value="UniProtKB-KW"/>
</dbReference>
<dbReference type="AlphaFoldDB" id="A0A9D1M6X3"/>
<protein>
    <submittedName>
        <fullName evidence="2">Antibiotic biosynthesis monooxygenase</fullName>
    </submittedName>
</protein>